<organism evidence="1 2">
    <name type="scientific">Senna tora</name>
    <dbReference type="NCBI Taxonomy" id="362788"/>
    <lineage>
        <taxon>Eukaryota</taxon>
        <taxon>Viridiplantae</taxon>
        <taxon>Streptophyta</taxon>
        <taxon>Embryophyta</taxon>
        <taxon>Tracheophyta</taxon>
        <taxon>Spermatophyta</taxon>
        <taxon>Magnoliopsida</taxon>
        <taxon>eudicotyledons</taxon>
        <taxon>Gunneridae</taxon>
        <taxon>Pentapetalae</taxon>
        <taxon>rosids</taxon>
        <taxon>fabids</taxon>
        <taxon>Fabales</taxon>
        <taxon>Fabaceae</taxon>
        <taxon>Caesalpinioideae</taxon>
        <taxon>Cassia clade</taxon>
        <taxon>Senna</taxon>
    </lineage>
</organism>
<keyword evidence="2" id="KW-1185">Reference proteome</keyword>
<dbReference type="Proteomes" id="UP000634136">
    <property type="component" value="Unassembled WGS sequence"/>
</dbReference>
<reference evidence="1" key="1">
    <citation type="submission" date="2020-09" db="EMBL/GenBank/DDBJ databases">
        <title>Genome-Enabled Discovery of Anthraquinone Biosynthesis in Senna tora.</title>
        <authorList>
            <person name="Kang S.-H."/>
            <person name="Pandey R.P."/>
            <person name="Lee C.-M."/>
            <person name="Sim J.-S."/>
            <person name="Jeong J.-T."/>
            <person name="Choi B.-S."/>
            <person name="Jung M."/>
            <person name="Ginzburg D."/>
            <person name="Zhao K."/>
            <person name="Won S.Y."/>
            <person name="Oh T.-J."/>
            <person name="Yu Y."/>
            <person name="Kim N.-H."/>
            <person name="Lee O.R."/>
            <person name="Lee T.-H."/>
            <person name="Bashyal P."/>
            <person name="Kim T.-S."/>
            <person name="Lee W.-H."/>
            <person name="Kawkins C."/>
            <person name="Kim C.-K."/>
            <person name="Kim J.S."/>
            <person name="Ahn B.O."/>
            <person name="Rhee S.Y."/>
            <person name="Sohng J.K."/>
        </authorList>
    </citation>
    <scope>NUCLEOTIDE SEQUENCE</scope>
    <source>
        <tissue evidence="1">Leaf</tissue>
    </source>
</reference>
<dbReference type="EMBL" id="JAAIUW010000003">
    <property type="protein sequence ID" value="KAF7838751.1"/>
    <property type="molecule type" value="Genomic_DNA"/>
</dbReference>
<protein>
    <submittedName>
        <fullName evidence="1">Uncharacterized protein</fullName>
    </submittedName>
</protein>
<evidence type="ECO:0000313" key="2">
    <source>
        <dbReference type="Proteomes" id="UP000634136"/>
    </source>
</evidence>
<evidence type="ECO:0000313" key="1">
    <source>
        <dbReference type="EMBL" id="KAF7838751.1"/>
    </source>
</evidence>
<proteinExistence type="predicted"/>
<name>A0A835CDE4_9FABA</name>
<sequence>MNNGGDGHEERLAQNQKVHIDEAIDDLQDTLVELNTLHYFAKSILQRKIQSIVAFLNSSILILTEIREADLDVVAPFGESLGFSYYWFSRSHGTCRRYLGCRFLFMRASILIVSTS</sequence>
<comment type="caution">
    <text evidence="1">The sequence shown here is derived from an EMBL/GenBank/DDBJ whole genome shotgun (WGS) entry which is preliminary data.</text>
</comment>
<accession>A0A835CDE4</accession>
<gene>
    <name evidence="1" type="ORF">G2W53_007233</name>
</gene>
<dbReference type="AlphaFoldDB" id="A0A835CDE4"/>